<dbReference type="Proteomes" id="UP000681075">
    <property type="component" value="Unassembled WGS sequence"/>
</dbReference>
<protein>
    <submittedName>
        <fullName evidence="1">Uncharacterized protein</fullName>
    </submittedName>
</protein>
<gene>
    <name evidence="1" type="ORF">TMPK1_07380</name>
</gene>
<evidence type="ECO:0000313" key="1">
    <source>
        <dbReference type="EMBL" id="GIL38501.1"/>
    </source>
</evidence>
<dbReference type="EMBL" id="BOPV01000001">
    <property type="protein sequence ID" value="GIL38501.1"/>
    <property type="molecule type" value="Genomic_DNA"/>
</dbReference>
<evidence type="ECO:0000313" key="2">
    <source>
        <dbReference type="Proteomes" id="UP000681075"/>
    </source>
</evidence>
<accession>A0A8S8X9C2</accession>
<comment type="caution">
    <text evidence="1">The sequence shown here is derived from an EMBL/GenBank/DDBJ whole genome shotgun (WGS) entry which is preliminary data.</text>
</comment>
<keyword evidence="2" id="KW-1185">Reference proteome</keyword>
<reference evidence="1" key="1">
    <citation type="submission" date="2021-02" db="EMBL/GenBank/DDBJ databases">
        <title>Genome sequence of Rhodospirillales sp. strain TMPK1 isolated from soil.</title>
        <authorList>
            <person name="Nakai R."/>
            <person name="Kusada H."/>
            <person name="Tamaki H."/>
        </authorList>
    </citation>
    <scope>NUCLEOTIDE SEQUENCE</scope>
    <source>
        <strain evidence="1">TMPK1</strain>
    </source>
</reference>
<organism evidence="1 2">
    <name type="scientific">Roseiterribacter gracilis</name>
    <dbReference type="NCBI Taxonomy" id="2812848"/>
    <lineage>
        <taxon>Bacteria</taxon>
        <taxon>Pseudomonadati</taxon>
        <taxon>Pseudomonadota</taxon>
        <taxon>Alphaproteobacteria</taxon>
        <taxon>Rhodospirillales</taxon>
        <taxon>Roseiterribacteraceae</taxon>
        <taxon>Roseiterribacter</taxon>
    </lineage>
</organism>
<sequence>MNGCIRIVDLYRENGAFVGSYPVSLRGRNYVPSEREYELDAIDTAIEDALVRVDERRNLVARIRRR</sequence>
<proteinExistence type="predicted"/>
<dbReference type="RefSeq" id="WP_420241534.1">
    <property type="nucleotide sequence ID" value="NZ_BOPV01000001.1"/>
</dbReference>
<dbReference type="AlphaFoldDB" id="A0A8S8X9C2"/>
<name>A0A8S8X9C2_9PROT</name>